<dbReference type="STRING" id="215250.A0A316YPW0"/>
<dbReference type="RefSeq" id="XP_025378264.1">
    <property type="nucleotide sequence ID" value="XM_025525591.1"/>
</dbReference>
<dbReference type="Gene3D" id="3.40.50.720">
    <property type="entry name" value="NAD(P)-binding Rossmann-like Domain"/>
    <property type="match status" value="1"/>
</dbReference>
<gene>
    <name evidence="2" type="ORF">FA10DRAFT_59473</name>
</gene>
<dbReference type="AlphaFoldDB" id="A0A316YPW0"/>
<feature type="domain" description="NAD(P)-binding" evidence="1">
    <location>
        <begin position="8"/>
        <end position="208"/>
    </location>
</feature>
<dbReference type="PANTHER" id="PTHR15020:SF50">
    <property type="entry name" value="UPF0659 PROTEIN YMR090W"/>
    <property type="match status" value="1"/>
</dbReference>
<dbReference type="SUPFAM" id="SSF51735">
    <property type="entry name" value="NAD(P)-binding Rossmann-fold domains"/>
    <property type="match status" value="1"/>
</dbReference>
<evidence type="ECO:0000313" key="2">
    <source>
        <dbReference type="EMBL" id="PWN91066.1"/>
    </source>
</evidence>
<dbReference type="OrthoDB" id="10254221at2759"/>
<evidence type="ECO:0000259" key="1">
    <source>
        <dbReference type="Pfam" id="PF13460"/>
    </source>
</evidence>
<dbReference type="InterPro" id="IPR016040">
    <property type="entry name" value="NAD(P)-bd_dom"/>
</dbReference>
<sequence length="252" mass="27886">MSMYAVLGTTGNTGQCLLEVLLQNPGTKVNAYCRSKEKLLDQSSAAIKDGTIRIFEGSLGDIDLLTECLRGTRAAFLVVAGTGNMSGCCIARETAQHALTAVKRLKVQDEPLPKLILLSSASLDHALMPNAPRFLLKILWAAFSNRYEDIRQAEDLFRAQHDLVSSTFVRPGALSHDTQKGHWLSTKVAKGPLSYMDLAAGMIEIAQDDRFDMKAVAVNPRDKNVAFPWQAPMMLIKGLIVHFLPWTYYYLQ</sequence>
<dbReference type="InterPro" id="IPR036291">
    <property type="entry name" value="NAD(P)-bd_dom_sf"/>
</dbReference>
<evidence type="ECO:0000313" key="3">
    <source>
        <dbReference type="Proteomes" id="UP000245768"/>
    </source>
</evidence>
<dbReference type="PANTHER" id="PTHR15020">
    <property type="entry name" value="FLAVIN REDUCTASE-RELATED"/>
    <property type="match status" value="1"/>
</dbReference>
<protein>
    <recommendedName>
        <fullName evidence="1">NAD(P)-binding domain-containing protein</fullName>
    </recommendedName>
</protein>
<organism evidence="2 3">
    <name type="scientific">Acaromyces ingoldii</name>
    <dbReference type="NCBI Taxonomy" id="215250"/>
    <lineage>
        <taxon>Eukaryota</taxon>
        <taxon>Fungi</taxon>
        <taxon>Dikarya</taxon>
        <taxon>Basidiomycota</taxon>
        <taxon>Ustilaginomycotina</taxon>
        <taxon>Exobasidiomycetes</taxon>
        <taxon>Exobasidiales</taxon>
        <taxon>Cryptobasidiaceae</taxon>
        <taxon>Acaromyces</taxon>
    </lineage>
</organism>
<reference evidence="2 3" key="1">
    <citation type="journal article" date="2018" name="Mol. Biol. Evol.">
        <title>Broad Genomic Sampling Reveals a Smut Pathogenic Ancestry of the Fungal Clade Ustilaginomycotina.</title>
        <authorList>
            <person name="Kijpornyongpan T."/>
            <person name="Mondo S.J."/>
            <person name="Barry K."/>
            <person name="Sandor L."/>
            <person name="Lee J."/>
            <person name="Lipzen A."/>
            <person name="Pangilinan J."/>
            <person name="LaButti K."/>
            <person name="Hainaut M."/>
            <person name="Henrissat B."/>
            <person name="Grigoriev I.V."/>
            <person name="Spatafora J.W."/>
            <person name="Aime M.C."/>
        </authorList>
    </citation>
    <scope>NUCLEOTIDE SEQUENCE [LARGE SCALE GENOMIC DNA]</scope>
    <source>
        <strain evidence="2 3">MCA 4198</strain>
    </source>
</reference>
<name>A0A316YPW0_9BASI</name>
<dbReference type="InParanoid" id="A0A316YPW0"/>
<dbReference type="EMBL" id="KZ819635">
    <property type="protein sequence ID" value="PWN91066.1"/>
    <property type="molecule type" value="Genomic_DNA"/>
</dbReference>
<dbReference type="Pfam" id="PF13460">
    <property type="entry name" value="NAD_binding_10"/>
    <property type="match status" value="1"/>
</dbReference>
<accession>A0A316YPW0</accession>
<proteinExistence type="predicted"/>
<dbReference type="Proteomes" id="UP000245768">
    <property type="component" value="Unassembled WGS sequence"/>
</dbReference>
<keyword evidence="3" id="KW-1185">Reference proteome</keyword>
<dbReference type="GeneID" id="37047507"/>